<sequence length="304" mass="33486">MKAGQFYQRTGSAEEAFRFPGGKKPAGNYTQVIPNLAKGDEKYELMQVADFFNEEEFDCSDYRHVIQGDIGDCWLLSPMCGLAAKKPELLEGLFTIGSGTYTVNFYDFDGTACSATITGHLPYIPRKGVATAPGYKPRNELTYVGQQLGLVDVEPDNGRLWASFLEKGMAEYFGGYQSLDGGDGPGALQACDGFRLLTGLESEFVEPRAYSLEELEEALDNGVVAFTTKANKSLRTKLKSEPKGLGGYKNLLEDHAYLVDRIEDNMVVLYNPHGELAHLRHNVAEPLTWAELVSVGARFDILPL</sequence>
<dbReference type="EMBL" id="MN741003">
    <property type="protein sequence ID" value="QHU22246.1"/>
    <property type="molecule type" value="Genomic_DNA"/>
</dbReference>
<dbReference type="InterPro" id="IPR022684">
    <property type="entry name" value="Calpain_cysteine_protease"/>
</dbReference>
<proteinExistence type="predicted"/>
<accession>A0A6C0KYN9</accession>
<dbReference type="AlphaFoldDB" id="A0A6C0KYN9"/>
<reference evidence="2" key="1">
    <citation type="journal article" date="2020" name="Nature">
        <title>Giant virus diversity and host interactions through global metagenomics.</title>
        <authorList>
            <person name="Schulz F."/>
            <person name="Roux S."/>
            <person name="Paez-Espino D."/>
            <person name="Jungbluth S."/>
            <person name="Walsh D.A."/>
            <person name="Denef V.J."/>
            <person name="McMahon K.D."/>
            <person name="Konstantinidis K.T."/>
            <person name="Eloe-Fadrosh E.A."/>
            <person name="Kyrpides N.C."/>
            <person name="Woyke T."/>
        </authorList>
    </citation>
    <scope>NUCLEOTIDE SEQUENCE</scope>
    <source>
        <strain evidence="2">GVMAG-S-3300013286-35</strain>
    </source>
</reference>
<dbReference type="GO" id="GO:0004198">
    <property type="term" value="F:calcium-dependent cysteine-type endopeptidase activity"/>
    <property type="evidence" value="ECO:0007669"/>
    <property type="project" value="InterPro"/>
</dbReference>
<dbReference type="GO" id="GO:0006508">
    <property type="term" value="P:proteolysis"/>
    <property type="evidence" value="ECO:0007669"/>
    <property type="project" value="InterPro"/>
</dbReference>
<protein>
    <recommendedName>
        <fullName evidence="1">Calpain catalytic domain-containing protein</fullName>
    </recommendedName>
</protein>
<dbReference type="InterPro" id="IPR038765">
    <property type="entry name" value="Papain-like_cys_pep_sf"/>
</dbReference>
<dbReference type="Pfam" id="PF00648">
    <property type="entry name" value="Peptidase_C2"/>
    <property type="match status" value="1"/>
</dbReference>
<dbReference type="InterPro" id="IPR001300">
    <property type="entry name" value="Peptidase_C2_calpain_cat"/>
</dbReference>
<dbReference type="SUPFAM" id="SSF54001">
    <property type="entry name" value="Cysteine proteinases"/>
    <property type="match status" value="1"/>
</dbReference>
<organism evidence="2">
    <name type="scientific">viral metagenome</name>
    <dbReference type="NCBI Taxonomy" id="1070528"/>
    <lineage>
        <taxon>unclassified sequences</taxon>
        <taxon>metagenomes</taxon>
        <taxon>organismal metagenomes</taxon>
    </lineage>
</organism>
<evidence type="ECO:0000259" key="1">
    <source>
        <dbReference type="PROSITE" id="PS50203"/>
    </source>
</evidence>
<name>A0A6C0KYN9_9ZZZZ</name>
<feature type="domain" description="Calpain catalytic" evidence="1">
    <location>
        <begin position="65"/>
        <end position="289"/>
    </location>
</feature>
<dbReference type="PANTHER" id="PTHR10183:SF382">
    <property type="entry name" value="CALPAIN-15"/>
    <property type="match status" value="1"/>
</dbReference>
<evidence type="ECO:0000313" key="2">
    <source>
        <dbReference type="EMBL" id="QHU22246.1"/>
    </source>
</evidence>
<dbReference type="PANTHER" id="PTHR10183">
    <property type="entry name" value="CALPAIN"/>
    <property type="match status" value="1"/>
</dbReference>
<dbReference type="GO" id="GO:0005737">
    <property type="term" value="C:cytoplasm"/>
    <property type="evidence" value="ECO:0007669"/>
    <property type="project" value="TreeGrafter"/>
</dbReference>
<dbReference type="PROSITE" id="PS50203">
    <property type="entry name" value="CALPAIN_CAT"/>
    <property type="match status" value="1"/>
</dbReference>